<evidence type="ECO:0000256" key="5">
    <source>
        <dbReference type="ARBA" id="ARBA00023128"/>
    </source>
</evidence>
<dbReference type="Gene3D" id="2.40.30.10">
    <property type="entry name" value="Translation factors"/>
    <property type="match status" value="1"/>
</dbReference>
<dbReference type="Gene3D" id="3.30.70.870">
    <property type="entry name" value="Elongation Factor G (Translational Gtpase), domain 3"/>
    <property type="match status" value="1"/>
</dbReference>
<dbReference type="CDD" id="cd01890">
    <property type="entry name" value="LepA"/>
    <property type="match status" value="1"/>
</dbReference>
<dbReference type="GO" id="GO:0003924">
    <property type="term" value="F:GTPase activity"/>
    <property type="evidence" value="ECO:0007669"/>
    <property type="project" value="UniProtKB-UniRule"/>
</dbReference>
<dbReference type="InterPro" id="IPR004161">
    <property type="entry name" value="EFTu-like_2"/>
</dbReference>
<dbReference type="SUPFAM" id="SSF52540">
    <property type="entry name" value="P-loop containing nucleoside triphosphate hydrolases"/>
    <property type="match status" value="1"/>
</dbReference>
<dbReference type="Proteomes" id="UP000008743">
    <property type="component" value="Unassembled WGS sequence"/>
</dbReference>
<comment type="similarity">
    <text evidence="8">Belongs to the GTP-binding elongation factor family. LepA subfamily.</text>
</comment>
<sequence length="711" mass="78671">MQRWTQQLGAVSTSRVLACFRASTLLHHHHHHQQMRHHVTLTAPTPRQSRLRAIDAARAVGLAGRPTLRALSSNAAGAQDHSPKPTTHEPAAATLPPQAITPKDLDPARFDMAKYPPRLVRNFSIVAHIDHGKSTLADRLLEVTGTIERNKDNKQVLDKLQVERERGITVKAQSVSMFYKNKGETYLINLIDTPGHVDFSYEVSRSLYACQGCILLVDAAQGIQAQTVANFMLAFDSNLSIVPVLNKIDLLHADAARVTKQMQSVFGTEPEEALRISAKTNLGIDQVLPAIIDRVPPPSGNPDAPPKVLLFDSWYDDFRGVVCLIAVVDGSLKVGEKITSVHSGLSYEILELGVVSPERVSTTELHTGQVGYLITGMRSTSEARIGDTLHLFQKPVEALPGFKPVKPMVFAGVFPMEQAEFDDLRKAIEKLTLNDASVTVHRESSVALGSGFRLGFHGMLHMDVFQQRLEQEYDANVIVTSPSVPFRAEMRDGEIKTIESPAEFPDTSFVKQFQEPVVIGTLVFPEEHLGAMIDLCQRSRGEQVDLSYLDETRVMLKYRLPLCEIVTDFFDAVKGVTSGFGSFDYDEPTFVPSKLVKLDIALNDVNCDALSVILHDSKAQEHAKSICERLAETISRQMFEVAIQGRIHSKVIARATVKALRKNVTAKCYGGDVSRKKKLLDKQKEGKKKMKMIGSVELSKESFLSVISKAR</sequence>
<dbReference type="FunFam" id="2.40.30.10:FF:000015">
    <property type="entry name" value="Translation factor GUF1, mitochondrial"/>
    <property type="match status" value="1"/>
</dbReference>
<dbReference type="GO" id="GO:0005743">
    <property type="term" value="C:mitochondrial inner membrane"/>
    <property type="evidence" value="ECO:0007669"/>
    <property type="project" value="UniProtKB-SubCell"/>
</dbReference>
<dbReference type="PROSITE" id="PS51722">
    <property type="entry name" value="G_TR_2"/>
    <property type="match status" value="1"/>
</dbReference>
<dbReference type="InterPro" id="IPR038363">
    <property type="entry name" value="LepA_C_sf"/>
</dbReference>
<feature type="domain" description="Tr-type G" evidence="10">
    <location>
        <begin position="118"/>
        <end position="299"/>
    </location>
</feature>
<dbReference type="InterPro" id="IPR027417">
    <property type="entry name" value="P-loop_NTPase"/>
</dbReference>
<dbReference type="STRING" id="595528.A0A0D2U6J8"/>
<evidence type="ECO:0000313" key="12">
    <source>
        <dbReference type="Proteomes" id="UP000008743"/>
    </source>
</evidence>
<dbReference type="InParanoid" id="A0A0D2U6J8"/>
<dbReference type="CDD" id="cd03709">
    <property type="entry name" value="lepA_C"/>
    <property type="match status" value="1"/>
</dbReference>
<dbReference type="PRINTS" id="PR00315">
    <property type="entry name" value="ELONGATNFCT"/>
</dbReference>
<evidence type="ECO:0000256" key="4">
    <source>
        <dbReference type="ARBA" id="ARBA00022801"/>
    </source>
</evidence>
<organism evidence="11 12">
    <name type="scientific">Capsaspora owczarzaki (strain ATCC 30864)</name>
    <dbReference type="NCBI Taxonomy" id="595528"/>
    <lineage>
        <taxon>Eukaryota</taxon>
        <taxon>Filasterea</taxon>
        <taxon>Capsaspora</taxon>
    </lineage>
</organism>
<dbReference type="Gene3D" id="3.30.70.240">
    <property type="match status" value="1"/>
</dbReference>
<comment type="subcellular location">
    <subcellularLocation>
        <location evidence="8">Mitochondrion inner membrane</location>
        <topology evidence="8">Peripheral membrane protein</topology>
        <orientation evidence="8">Matrix side</orientation>
    </subcellularLocation>
</comment>
<proteinExistence type="inferred from homology"/>
<feature type="binding site" evidence="8">
    <location>
        <begin position="246"/>
        <end position="249"/>
    </location>
    <ligand>
        <name>GTP</name>
        <dbReference type="ChEBI" id="CHEBI:37565"/>
    </ligand>
</feature>
<gene>
    <name evidence="11" type="ORF">CAOG_002034</name>
</gene>
<dbReference type="InterPro" id="IPR005225">
    <property type="entry name" value="Small_GTP-bd"/>
</dbReference>
<keyword evidence="3 8" id="KW-0999">Mitochondrion inner membrane</keyword>
<dbReference type="CDD" id="cd03699">
    <property type="entry name" value="EF4_II"/>
    <property type="match status" value="1"/>
</dbReference>
<dbReference type="GO" id="GO:0045727">
    <property type="term" value="P:positive regulation of translation"/>
    <property type="evidence" value="ECO:0007669"/>
    <property type="project" value="UniProtKB-UniRule"/>
</dbReference>
<dbReference type="OMA" id="QVKCDEN"/>
<evidence type="ECO:0000256" key="9">
    <source>
        <dbReference type="SAM" id="MobiDB-lite"/>
    </source>
</evidence>
<dbReference type="NCBIfam" id="TIGR00231">
    <property type="entry name" value="small_GTP"/>
    <property type="match status" value="1"/>
</dbReference>
<dbReference type="GO" id="GO:0003746">
    <property type="term" value="F:translation elongation factor activity"/>
    <property type="evidence" value="ECO:0007669"/>
    <property type="project" value="UniProtKB-KW"/>
</dbReference>
<dbReference type="InterPro" id="IPR013842">
    <property type="entry name" value="LepA_CTD"/>
</dbReference>
<evidence type="ECO:0000256" key="8">
    <source>
        <dbReference type="HAMAP-Rule" id="MF_03137"/>
    </source>
</evidence>
<dbReference type="Pfam" id="PF03144">
    <property type="entry name" value="GTP_EFTU_D2"/>
    <property type="match status" value="1"/>
</dbReference>
<dbReference type="PANTHER" id="PTHR43512:SF7">
    <property type="entry name" value="TRANSLATION FACTOR GUF1, MITOCHONDRIAL"/>
    <property type="match status" value="1"/>
</dbReference>
<dbReference type="GO" id="GO:0005759">
    <property type="term" value="C:mitochondrial matrix"/>
    <property type="evidence" value="ECO:0007669"/>
    <property type="project" value="UniProtKB-UniRule"/>
</dbReference>
<keyword evidence="5 8" id="KW-0496">Mitochondrion</keyword>
<comment type="similarity">
    <text evidence="1">Belongs to the TRAFAC class translation factor GTPase superfamily. Classic translation factor GTPase family. LepA subfamily.</text>
</comment>
<dbReference type="Pfam" id="PF00679">
    <property type="entry name" value="EFG_C"/>
    <property type="match status" value="1"/>
</dbReference>
<dbReference type="Pfam" id="PF06421">
    <property type="entry name" value="LepA_C"/>
    <property type="match status" value="1"/>
</dbReference>
<dbReference type="RefSeq" id="XP_004348784.1">
    <property type="nucleotide sequence ID" value="XM_004348734.2"/>
</dbReference>
<dbReference type="FunFam" id="3.40.50.300:FF:000078">
    <property type="entry name" value="Elongation factor 4"/>
    <property type="match status" value="1"/>
</dbReference>
<feature type="region of interest" description="Disordered" evidence="9">
    <location>
        <begin position="73"/>
        <end position="105"/>
    </location>
</feature>
<evidence type="ECO:0000256" key="7">
    <source>
        <dbReference type="ARBA" id="ARBA00023136"/>
    </source>
</evidence>
<dbReference type="InterPro" id="IPR009000">
    <property type="entry name" value="Transl_B-barrel_sf"/>
</dbReference>
<dbReference type="PANTHER" id="PTHR43512">
    <property type="entry name" value="TRANSLATION FACTOR GUF1-RELATED"/>
    <property type="match status" value="1"/>
</dbReference>
<dbReference type="InterPro" id="IPR031157">
    <property type="entry name" value="G_TR_CS"/>
</dbReference>
<keyword evidence="11" id="KW-0251">Elongation factor</keyword>
<reference evidence="12" key="1">
    <citation type="submission" date="2011-02" db="EMBL/GenBank/DDBJ databases">
        <title>The Genome Sequence of Capsaspora owczarzaki ATCC 30864.</title>
        <authorList>
            <person name="Russ C."/>
            <person name="Cuomo C."/>
            <person name="Burger G."/>
            <person name="Gray M.W."/>
            <person name="Holland P.W.H."/>
            <person name="King N."/>
            <person name="Lang F.B.F."/>
            <person name="Roger A.J."/>
            <person name="Ruiz-Trillo I."/>
            <person name="Young S.K."/>
            <person name="Zeng Q."/>
            <person name="Gargeya S."/>
            <person name="Alvarado L."/>
            <person name="Berlin A."/>
            <person name="Chapman S.B."/>
            <person name="Chen Z."/>
            <person name="Freedman E."/>
            <person name="Gellesch M."/>
            <person name="Goldberg J."/>
            <person name="Griggs A."/>
            <person name="Gujja S."/>
            <person name="Heilman E."/>
            <person name="Heiman D."/>
            <person name="Howarth C."/>
            <person name="Mehta T."/>
            <person name="Neiman D."/>
            <person name="Pearson M."/>
            <person name="Roberts A."/>
            <person name="Saif S."/>
            <person name="Shea T."/>
            <person name="Shenoy N."/>
            <person name="Sisk P."/>
            <person name="Stolte C."/>
            <person name="Sykes S."/>
            <person name="White J."/>
            <person name="Yandava C."/>
            <person name="Haas B."/>
            <person name="Nusbaum C."/>
            <person name="Birren B."/>
        </authorList>
    </citation>
    <scope>NUCLEOTIDE SEQUENCE</scope>
    <source>
        <strain evidence="12">ATCC 30864</strain>
    </source>
</reference>
<dbReference type="HAMAP" id="MF_00071">
    <property type="entry name" value="LepA"/>
    <property type="match status" value="1"/>
</dbReference>
<dbReference type="Gene3D" id="3.40.50.300">
    <property type="entry name" value="P-loop containing nucleotide triphosphate hydrolases"/>
    <property type="match status" value="1"/>
</dbReference>
<dbReference type="AlphaFoldDB" id="A0A0D2U6J8"/>
<evidence type="ECO:0000313" key="11">
    <source>
        <dbReference type="EMBL" id="KJE90781.1"/>
    </source>
</evidence>
<dbReference type="Gene3D" id="3.30.70.2570">
    <property type="entry name" value="Elongation factor 4, C-terminal domain"/>
    <property type="match status" value="1"/>
</dbReference>
<evidence type="ECO:0000256" key="3">
    <source>
        <dbReference type="ARBA" id="ARBA00022792"/>
    </source>
</evidence>
<dbReference type="PROSITE" id="PS00301">
    <property type="entry name" value="G_TR_1"/>
    <property type="match status" value="1"/>
</dbReference>
<dbReference type="NCBIfam" id="TIGR01393">
    <property type="entry name" value="lepA"/>
    <property type="match status" value="1"/>
</dbReference>
<dbReference type="InterPro" id="IPR000640">
    <property type="entry name" value="EFG_V-like"/>
</dbReference>
<comment type="catalytic activity">
    <reaction evidence="8">
        <text>GTP + H2O = GDP + phosphate + H(+)</text>
        <dbReference type="Rhea" id="RHEA:19669"/>
        <dbReference type="ChEBI" id="CHEBI:15377"/>
        <dbReference type="ChEBI" id="CHEBI:15378"/>
        <dbReference type="ChEBI" id="CHEBI:37565"/>
        <dbReference type="ChEBI" id="CHEBI:43474"/>
        <dbReference type="ChEBI" id="CHEBI:58189"/>
        <dbReference type="EC" id="3.6.5.n1"/>
    </reaction>
</comment>
<dbReference type="eggNOG" id="KOG0462">
    <property type="taxonomic scope" value="Eukaryota"/>
</dbReference>
<keyword evidence="8" id="KW-0648">Protein biosynthesis</keyword>
<evidence type="ECO:0000256" key="6">
    <source>
        <dbReference type="ARBA" id="ARBA00023134"/>
    </source>
</evidence>
<dbReference type="SUPFAM" id="SSF54980">
    <property type="entry name" value="EF-G C-terminal domain-like"/>
    <property type="match status" value="2"/>
</dbReference>
<dbReference type="InterPro" id="IPR035647">
    <property type="entry name" value="EFG_III/V"/>
</dbReference>
<accession>A0A0D2U6J8</accession>
<feature type="binding site" evidence="8">
    <location>
        <begin position="192"/>
        <end position="196"/>
    </location>
    <ligand>
        <name>GTP</name>
        <dbReference type="ChEBI" id="CHEBI:37565"/>
    </ligand>
</feature>
<dbReference type="SUPFAM" id="SSF50447">
    <property type="entry name" value="Translation proteins"/>
    <property type="match status" value="1"/>
</dbReference>
<dbReference type="FunFam" id="3.30.70.2570:FF:000001">
    <property type="entry name" value="Translation factor GUF1, mitochondrial"/>
    <property type="match status" value="1"/>
</dbReference>
<dbReference type="EC" id="3.6.5.n1" evidence="8"/>
<dbReference type="OrthoDB" id="1074at2759"/>
<dbReference type="CDD" id="cd16260">
    <property type="entry name" value="EF4_III"/>
    <property type="match status" value="1"/>
</dbReference>
<keyword evidence="12" id="KW-1185">Reference proteome</keyword>
<dbReference type="InterPro" id="IPR006297">
    <property type="entry name" value="EF-4"/>
</dbReference>
<keyword evidence="4 8" id="KW-0378">Hydrolase</keyword>
<keyword evidence="7 8" id="KW-0472">Membrane</keyword>
<dbReference type="FunFam" id="3.30.70.870:FF:000004">
    <property type="entry name" value="Translation factor GUF1, mitochondrial"/>
    <property type="match status" value="1"/>
</dbReference>
<dbReference type="InterPro" id="IPR035654">
    <property type="entry name" value="LepA_IV"/>
</dbReference>
<keyword evidence="6 8" id="KW-0342">GTP-binding</keyword>
<dbReference type="EMBL" id="KE346362">
    <property type="protein sequence ID" value="KJE90781.1"/>
    <property type="molecule type" value="Genomic_DNA"/>
</dbReference>
<dbReference type="FunFam" id="3.30.70.240:FF:000007">
    <property type="entry name" value="Translation factor GUF1, mitochondrial"/>
    <property type="match status" value="1"/>
</dbReference>
<dbReference type="InterPro" id="IPR000795">
    <property type="entry name" value="T_Tr_GTP-bd_dom"/>
</dbReference>
<keyword evidence="2 8" id="KW-0547">Nucleotide-binding</keyword>
<evidence type="ECO:0000259" key="10">
    <source>
        <dbReference type="PROSITE" id="PS51722"/>
    </source>
</evidence>
<evidence type="ECO:0000256" key="2">
    <source>
        <dbReference type="ARBA" id="ARBA00022741"/>
    </source>
</evidence>
<dbReference type="GO" id="GO:0005525">
    <property type="term" value="F:GTP binding"/>
    <property type="evidence" value="ECO:0007669"/>
    <property type="project" value="UniProtKB-UniRule"/>
</dbReference>
<feature type="binding site" evidence="8">
    <location>
        <begin position="127"/>
        <end position="134"/>
    </location>
    <ligand>
        <name>GTP</name>
        <dbReference type="ChEBI" id="CHEBI:37565"/>
    </ligand>
</feature>
<dbReference type="GO" id="GO:0097177">
    <property type="term" value="F:mitochondrial ribosome binding"/>
    <property type="evidence" value="ECO:0007669"/>
    <property type="project" value="TreeGrafter"/>
</dbReference>
<dbReference type="PhylomeDB" id="A0A0D2U6J8"/>
<dbReference type="Pfam" id="PF00009">
    <property type="entry name" value="GTP_EFTU"/>
    <property type="match status" value="1"/>
</dbReference>
<name>A0A0D2U6J8_CAPO3</name>
<protein>
    <recommendedName>
        <fullName evidence="8">Translation factor GUF1 homolog, mitochondrial</fullName>
        <ecNumber evidence="8">3.6.5.n1</ecNumber>
    </recommendedName>
    <alternativeName>
        <fullName evidence="8">Elongation factor 4 homolog</fullName>
        <shortName evidence="8">EF-4</shortName>
    </alternativeName>
    <alternativeName>
        <fullName evidence="8">GTPase GUF1 homolog</fullName>
    </alternativeName>
    <alternativeName>
        <fullName evidence="8">Ribosomal back-translocase</fullName>
    </alternativeName>
</protein>
<dbReference type="FunCoup" id="A0A0D2U6J8">
    <property type="interactions" value="276"/>
</dbReference>
<comment type="function">
    <text evidence="8">Promotes mitochondrial protein synthesis. May act as a fidelity factor of the translation reaction, by catalyzing a one-codon backward translocation of tRNAs on improperly translocated ribosomes. Binds to mitochondrial ribosomes in a GTP-dependent manner.</text>
</comment>
<evidence type="ECO:0000256" key="1">
    <source>
        <dbReference type="ARBA" id="ARBA00005454"/>
    </source>
</evidence>